<dbReference type="Proteomes" id="UP000597886">
    <property type="component" value="Unassembled WGS sequence"/>
</dbReference>
<dbReference type="RefSeq" id="WP_171329499.1">
    <property type="nucleotide sequence ID" value="NZ_WVRA01000002.1"/>
</dbReference>
<gene>
    <name evidence="2" type="ORF">GS634_08255</name>
</gene>
<dbReference type="EMBL" id="WVRA01000002">
    <property type="protein sequence ID" value="NOE18114.1"/>
    <property type="molecule type" value="Genomic_DNA"/>
</dbReference>
<protein>
    <submittedName>
        <fullName evidence="2">Uncharacterized protein</fullName>
    </submittedName>
</protein>
<accession>A0AA91BZ00</accession>
<evidence type="ECO:0000313" key="2">
    <source>
        <dbReference type="EMBL" id="NOE18114.1"/>
    </source>
</evidence>
<proteinExistence type="predicted"/>
<reference evidence="2" key="1">
    <citation type="submission" date="2019-12" db="EMBL/GenBank/DDBJ databases">
        <title>Ruegeria JWLKs population differentiation of coral mucus and skeleton niches.</title>
        <authorList>
            <person name="Luo D."/>
        </authorList>
    </citation>
    <scope>NUCLEOTIDE SEQUENCE</scope>
    <source>
        <strain evidence="2">HKCCD6181</strain>
    </source>
</reference>
<sequence length="92" mass="9572">MSAKYLAGFAAICGVAVGGLDYYQQAKASENGLGLKGYVASVSARVGISERRLEADAQPSQSEDPAAKTPSEEVRKLVCTTIGTSKRCRSSG</sequence>
<dbReference type="AlphaFoldDB" id="A0AA91BZ00"/>
<evidence type="ECO:0000313" key="3">
    <source>
        <dbReference type="Proteomes" id="UP000597886"/>
    </source>
</evidence>
<comment type="caution">
    <text evidence="2">The sequence shown here is derived from an EMBL/GenBank/DDBJ whole genome shotgun (WGS) entry which is preliminary data.</text>
</comment>
<organism evidence="2 3">
    <name type="scientific">Ruegeria atlantica</name>
    <dbReference type="NCBI Taxonomy" id="81569"/>
    <lineage>
        <taxon>Bacteria</taxon>
        <taxon>Pseudomonadati</taxon>
        <taxon>Pseudomonadota</taxon>
        <taxon>Alphaproteobacteria</taxon>
        <taxon>Rhodobacterales</taxon>
        <taxon>Roseobacteraceae</taxon>
        <taxon>Ruegeria</taxon>
    </lineage>
</organism>
<evidence type="ECO:0000256" key="1">
    <source>
        <dbReference type="SAM" id="MobiDB-lite"/>
    </source>
</evidence>
<feature type="region of interest" description="Disordered" evidence="1">
    <location>
        <begin position="52"/>
        <end position="73"/>
    </location>
</feature>
<name>A0AA91BZ00_9RHOB</name>